<evidence type="ECO:0000256" key="15">
    <source>
        <dbReference type="ARBA" id="ARBA00049538"/>
    </source>
</evidence>
<feature type="domain" description="Galactokinase N-terminal" evidence="19">
    <location>
        <begin position="30"/>
        <end position="78"/>
    </location>
</feature>
<dbReference type="RefSeq" id="XP_038791159.1">
    <property type="nucleotide sequence ID" value="XM_038925303.1"/>
</dbReference>
<dbReference type="EMBL" id="JAAABM010000001">
    <property type="protein sequence ID" value="KAF7681280.1"/>
    <property type="molecule type" value="Genomic_DNA"/>
</dbReference>
<dbReference type="InterPro" id="IPR019741">
    <property type="entry name" value="Galactokinase_CS"/>
</dbReference>
<dbReference type="UniPathway" id="UPA00214"/>
<dbReference type="GO" id="GO:0006012">
    <property type="term" value="P:galactose metabolic process"/>
    <property type="evidence" value="ECO:0007669"/>
    <property type="project" value="UniProtKB-UniPathway"/>
</dbReference>
<evidence type="ECO:0000313" key="20">
    <source>
        <dbReference type="EMBL" id="KAF7681280.1"/>
    </source>
</evidence>
<dbReference type="FunFam" id="3.30.70.3170:FF:000002">
    <property type="entry name" value="Galactokinase"/>
    <property type="match status" value="1"/>
</dbReference>
<evidence type="ECO:0000256" key="10">
    <source>
        <dbReference type="ARBA" id="ARBA00023144"/>
    </source>
</evidence>
<evidence type="ECO:0000256" key="6">
    <source>
        <dbReference type="ARBA" id="ARBA00022741"/>
    </source>
</evidence>
<dbReference type="GO" id="GO:0005829">
    <property type="term" value="C:cytosol"/>
    <property type="evidence" value="ECO:0007669"/>
    <property type="project" value="TreeGrafter"/>
</dbReference>
<dbReference type="SUPFAM" id="SSF54211">
    <property type="entry name" value="Ribosomal protein S5 domain 2-like"/>
    <property type="match status" value="1"/>
</dbReference>
<dbReference type="GO" id="GO:0005524">
    <property type="term" value="F:ATP binding"/>
    <property type="evidence" value="ECO:0007669"/>
    <property type="project" value="UniProtKB-KW"/>
</dbReference>
<gene>
    <name evidence="20" type="ORF">GT037_000256</name>
</gene>
<dbReference type="FunFam" id="1.20.1440.340:FF:000003">
    <property type="entry name" value="GAL1p Galactokinase"/>
    <property type="match status" value="1"/>
</dbReference>
<feature type="domain" description="GHMP kinase C-terminal" evidence="18">
    <location>
        <begin position="410"/>
        <end position="481"/>
    </location>
</feature>
<evidence type="ECO:0000256" key="11">
    <source>
        <dbReference type="ARBA" id="ARBA00023166"/>
    </source>
</evidence>
<dbReference type="PANTHER" id="PTHR10457:SF7">
    <property type="entry name" value="GALACTOKINASE-RELATED"/>
    <property type="match status" value="1"/>
</dbReference>
<dbReference type="Gene3D" id="3.30.70.3170">
    <property type="match status" value="1"/>
</dbReference>
<dbReference type="PRINTS" id="PR00959">
    <property type="entry name" value="MEVGALKINASE"/>
</dbReference>
<keyword evidence="21" id="KW-1185">Reference proteome</keyword>
<dbReference type="PRINTS" id="PR00473">
    <property type="entry name" value="GALCTOKINASE"/>
</dbReference>
<keyword evidence="9" id="KW-0444">Lipid biosynthesis</keyword>
<dbReference type="InterPro" id="IPR006203">
    <property type="entry name" value="GHMP_knse_ATP-bd_CS"/>
</dbReference>
<keyword evidence="12" id="KW-0753">Steroid metabolism</keyword>
<dbReference type="PROSITE" id="PS00106">
    <property type="entry name" value="GALACTOKINASE"/>
    <property type="match status" value="1"/>
</dbReference>
<dbReference type="InterPro" id="IPR006204">
    <property type="entry name" value="GHMP_kinase_N_dom"/>
</dbReference>
<evidence type="ECO:0000256" key="4">
    <source>
        <dbReference type="ARBA" id="ARBA00019487"/>
    </source>
</evidence>
<dbReference type="FunFam" id="3.30.230.10:FF:000056">
    <property type="entry name" value="GAL1p Galactokinase"/>
    <property type="match status" value="1"/>
</dbReference>
<evidence type="ECO:0000256" key="13">
    <source>
        <dbReference type="ARBA" id="ARBA00023277"/>
    </source>
</evidence>
<keyword evidence="13" id="KW-0119">Carbohydrate metabolism</keyword>
<evidence type="ECO:0000259" key="17">
    <source>
        <dbReference type="Pfam" id="PF00288"/>
    </source>
</evidence>
<evidence type="ECO:0000256" key="16">
    <source>
        <dbReference type="SAM" id="MobiDB-lite"/>
    </source>
</evidence>
<evidence type="ECO:0000256" key="14">
    <source>
        <dbReference type="ARBA" id="ARBA00029590"/>
    </source>
</evidence>
<name>A0A8H7EKB8_9PLEO</name>
<dbReference type="Pfam" id="PF08544">
    <property type="entry name" value="GHMP_kinases_C"/>
    <property type="match status" value="1"/>
</dbReference>
<dbReference type="GO" id="GO:0000411">
    <property type="term" value="P:positive regulation of transcription by galactose"/>
    <property type="evidence" value="ECO:0007669"/>
    <property type="project" value="UniProtKB-ARBA"/>
</dbReference>
<keyword evidence="9" id="KW-0756">Sterol biosynthesis</keyword>
<dbReference type="InterPro" id="IPR000705">
    <property type="entry name" value="Galactokinase"/>
</dbReference>
<dbReference type="PANTHER" id="PTHR10457">
    <property type="entry name" value="MEVALONATE KINASE/GALACTOKINASE"/>
    <property type="match status" value="1"/>
</dbReference>
<dbReference type="Pfam" id="PF10509">
    <property type="entry name" value="GalKase_gal_bdg"/>
    <property type="match status" value="1"/>
</dbReference>
<comment type="similarity">
    <text evidence="2">Belongs to the GHMP kinase family. GalK subfamily.</text>
</comment>
<feature type="domain" description="GHMP kinase N-terminal" evidence="17">
    <location>
        <begin position="128"/>
        <end position="213"/>
    </location>
</feature>
<keyword evidence="9" id="KW-0752">Steroid biosynthesis</keyword>
<feature type="compositionally biased region" description="Basic and acidic residues" evidence="16">
    <location>
        <begin position="784"/>
        <end position="808"/>
    </location>
</feature>
<evidence type="ECO:0000256" key="8">
    <source>
        <dbReference type="ARBA" id="ARBA00022840"/>
    </source>
</evidence>
<dbReference type="InterPro" id="IPR020568">
    <property type="entry name" value="Ribosomal_Su5_D2-typ_SF"/>
</dbReference>
<dbReference type="Gene3D" id="3.30.230.10">
    <property type="match status" value="1"/>
</dbReference>
<evidence type="ECO:0000313" key="21">
    <source>
        <dbReference type="Proteomes" id="UP000596902"/>
    </source>
</evidence>
<dbReference type="Pfam" id="PF00288">
    <property type="entry name" value="GHMP_kinases_N"/>
    <property type="match status" value="1"/>
</dbReference>
<dbReference type="SUPFAM" id="SSF55060">
    <property type="entry name" value="GHMP Kinase, C-terminal domain"/>
    <property type="match status" value="1"/>
</dbReference>
<feature type="compositionally biased region" description="Basic residues" evidence="16">
    <location>
        <begin position="582"/>
        <end position="593"/>
    </location>
</feature>
<dbReference type="InterPro" id="IPR013750">
    <property type="entry name" value="GHMP_kinase_C_dom"/>
</dbReference>
<evidence type="ECO:0000256" key="3">
    <source>
        <dbReference type="ARBA" id="ARBA00012315"/>
    </source>
</evidence>
<keyword evidence="10" id="KW-0299">Galactose metabolism</keyword>
<dbReference type="InterPro" id="IPR014721">
    <property type="entry name" value="Ribsml_uS5_D2-typ_fold_subgr"/>
</dbReference>
<protein>
    <recommendedName>
        <fullName evidence="4">Galactokinase</fullName>
        <ecNumber evidence="3">2.7.1.6</ecNumber>
    </recommendedName>
    <alternativeName>
        <fullName evidence="14">Galactose kinase</fullName>
    </alternativeName>
</protein>
<evidence type="ECO:0000256" key="9">
    <source>
        <dbReference type="ARBA" id="ARBA00023011"/>
    </source>
</evidence>
<evidence type="ECO:0000259" key="18">
    <source>
        <dbReference type="Pfam" id="PF08544"/>
    </source>
</evidence>
<dbReference type="GeneID" id="62198481"/>
<keyword evidence="12" id="KW-0443">Lipid metabolism</keyword>
<dbReference type="EC" id="2.7.1.6" evidence="3"/>
<dbReference type="PROSITE" id="PS00627">
    <property type="entry name" value="GHMP_KINASES_ATP"/>
    <property type="match status" value="1"/>
</dbReference>
<proteinExistence type="inferred from homology"/>
<keyword evidence="5" id="KW-0808">Transferase</keyword>
<dbReference type="GO" id="GO:0004335">
    <property type="term" value="F:galactokinase activity"/>
    <property type="evidence" value="ECO:0007669"/>
    <property type="project" value="UniProtKB-EC"/>
</dbReference>
<organism evidence="20 21">
    <name type="scientific">Alternaria burnsii</name>
    <dbReference type="NCBI Taxonomy" id="1187904"/>
    <lineage>
        <taxon>Eukaryota</taxon>
        <taxon>Fungi</taxon>
        <taxon>Dikarya</taxon>
        <taxon>Ascomycota</taxon>
        <taxon>Pezizomycotina</taxon>
        <taxon>Dothideomycetes</taxon>
        <taxon>Pleosporomycetidae</taxon>
        <taxon>Pleosporales</taxon>
        <taxon>Pleosporineae</taxon>
        <taxon>Pleosporaceae</taxon>
        <taxon>Alternaria</taxon>
        <taxon>Alternaria sect. Alternaria</taxon>
    </lineage>
</organism>
<dbReference type="Gene3D" id="1.20.1440.340">
    <property type="match status" value="1"/>
</dbReference>
<comment type="catalytic activity">
    <reaction evidence="15">
        <text>alpha-D-galactose + ATP = alpha-D-galactose 1-phosphate + ADP + H(+)</text>
        <dbReference type="Rhea" id="RHEA:13553"/>
        <dbReference type="ChEBI" id="CHEBI:15378"/>
        <dbReference type="ChEBI" id="CHEBI:28061"/>
        <dbReference type="ChEBI" id="CHEBI:30616"/>
        <dbReference type="ChEBI" id="CHEBI:58336"/>
        <dbReference type="ChEBI" id="CHEBI:456216"/>
        <dbReference type="EC" id="2.7.1.6"/>
    </reaction>
    <physiologicalReaction direction="left-to-right" evidence="15">
        <dbReference type="Rhea" id="RHEA:13554"/>
    </physiologicalReaction>
</comment>
<evidence type="ECO:0000256" key="2">
    <source>
        <dbReference type="ARBA" id="ARBA00006566"/>
    </source>
</evidence>
<dbReference type="AlphaFoldDB" id="A0A8H7EKB8"/>
<reference evidence="20" key="1">
    <citation type="submission" date="2020-01" db="EMBL/GenBank/DDBJ databases">
        <authorList>
            <person name="Feng Z.H.Z."/>
        </authorList>
    </citation>
    <scope>NUCLEOTIDE SEQUENCE</scope>
    <source>
        <strain evidence="20">CBS107.38</strain>
    </source>
</reference>
<keyword evidence="6" id="KW-0547">Nucleotide-binding</keyword>
<evidence type="ECO:0000256" key="1">
    <source>
        <dbReference type="ARBA" id="ARBA00004947"/>
    </source>
</evidence>
<reference evidence="20" key="2">
    <citation type="submission" date="2020-08" db="EMBL/GenBank/DDBJ databases">
        <title>Draft Genome Sequence of Cumin Blight Pathogen Alternaria burnsii.</title>
        <authorList>
            <person name="Feng Z."/>
        </authorList>
    </citation>
    <scope>NUCLEOTIDE SEQUENCE</scope>
    <source>
        <strain evidence="20">CBS107.38</strain>
    </source>
</reference>
<dbReference type="InterPro" id="IPR019539">
    <property type="entry name" value="GalKase_N"/>
</dbReference>
<dbReference type="GO" id="GO:0016126">
    <property type="term" value="P:sterol biosynthetic process"/>
    <property type="evidence" value="ECO:0007669"/>
    <property type="project" value="UniProtKB-KW"/>
</dbReference>
<feature type="region of interest" description="Disordered" evidence="16">
    <location>
        <begin position="567"/>
        <end position="603"/>
    </location>
</feature>
<keyword evidence="11" id="KW-1207">Sterol metabolism</keyword>
<dbReference type="InterPro" id="IPR036554">
    <property type="entry name" value="GHMP_kinase_C_sf"/>
</dbReference>
<comment type="pathway">
    <text evidence="1">Carbohydrate metabolism; galactose metabolism.</text>
</comment>
<sequence length="854" mass="96247">MEVPTATSLRDIYPEDALPVETKRWESLLAKFKDLYGKQADFVARSPGRVNIIGEHIDYSLYEVLPMAITADFIMAVAVRPTEEKPRIRIANLNSEKFPTREFDIPEGEIPIDASEHEWTNYFKSGLKGVSQLLQKKRGKFTSVGMDIVCDGTVPSGGGLSSSASVVCTSSLAVLAANGEEKIDKTELCELAIVSERAVGVNSGGMDQAASVFSLRGSALYVSFKPSLNYTNIEFPKTDPELVFVTAQSFVAADKHVTAPVCYNLRVVECTLAAVFLAKAFGLKKDLPTDSSPLGVSLRGFHDTYFEDKEGVSDNTKISVSEFETQLTKLIQHTEDYLPQEDGYSRQQICGLLGISEDELNQRYMSKFPVRAEKFMLRQRALHVFTEALRVIKFRSLLASPPSNDRAYLQSLGDLMNTTQDSCREIYDCSCPELDELCDLARAAGSCGSRLTGAGWGGCSVHLVPKDKVEAVKKAWVDKYYKKKFPDITEEKLKQAVVAMQKIMRTVLHQYRSSFYEAPCYILTSIISSKAAVSQLLHPTTIYNLLHSDQDVATPVFTPTRISQYRQVTPIQRPTTNMPRRNPNRRRRPSRKTHSQEPSFDRAGHYQQHYNTMYTNGDVLPAARFSEDSIRRQLGYTTPQPQQISGDITPRWRTGYWYTYTHPVTREDVVVWMSGGDGGFTRGYGYEYAGEGEHYRNEDYAIGAGLCDQESTTCYQDTRKSAELPLFGYREGYHDPILKDQTEDWWRLFGHEVPKQFILGAESTRTADEEWNVAAYFAPYRTPKQESCPRSEREYRDGKENASRRSEESGNELSTGEVGGGISRACRGRDDWECDFCGVECFCWTVEAEMTEIW</sequence>
<accession>A0A8H7EKB8</accession>
<comment type="caution">
    <text evidence="20">The sequence shown here is derived from an EMBL/GenBank/DDBJ whole genome shotgun (WGS) entry which is preliminary data.</text>
</comment>
<evidence type="ECO:0000256" key="5">
    <source>
        <dbReference type="ARBA" id="ARBA00022679"/>
    </source>
</evidence>
<keyword evidence="7 20" id="KW-0418">Kinase</keyword>
<dbReference type="Proteomes" id="UP000596902">
    <property type="component" value="Unassembled WGS sequence"/>
</dbReference>
<feature type="region of interest" description="Disordered" evidence="16">
    <location>
        <begin position="784"/>
        <end position="818"/>
    </location>
</feature>
<dbReference type="NCBIfam" id="TIGR00131">
    <property type="entry name" value="gal_kin"/>
    <property type="match status" value="1"/>
</dbReference>
<evidence type="ECO:0000259" key="19">
    <source>
        <dbReference type="Pfam" id="PF10509"/>
    </source>
</evidence>
<evidence type="ECO:0000256" key="12">
    <source>
        <dbReference type="ARBA" id="ARBA00023221"/>
    </source>
</evidence>
<keyword evidence="8" id="KW-0067">ATP-binding</keyword>
<evidence type="ECO:0000256" key="7">
    <source>
        <dbReference type="ARBA" id="ARBA00022777"/>
    </source>
</evidence>